<keyword evidence="7 11" id="KW-0862">Zinc</keyword>
<comment type="similarity">
    <text evidence="3 11">Belongs to the peptidase M50B family.</text>
</comment>
<name>A0A5D3WM08_9BACT</name>
<dbReference type="OrthoDB" id="9782003at2"/>
<evidence type="ECO:0000259" key="12">
    <source>
        <dbReference type="PROSITE" id="PS50106"/>
    </source>
</evidence>
<dbReference type="CDD" id="cd06163">
    <property type="entry name" value="S2P-M50_PDZ_RseP-like"/>
    <property type="match status" value="1"/>
</dbReference>
<protein>
    <recommendedName>
        <fullName evidence="11">Zinc metalloprotease</fullName>
        <ecNumber evidence="11">3.4.24.-</ecNumber>
    </recommendedName>
</protein>
<evidence type="ECO:0000256" key="7">
    <source>
        <dbReference type="ARBA" id="ARBA00022833"/>
    </source>
</evidence>
<evidence type="ECO:0000313" key="13">
    <source>
        <dbReference type="EMBL" id="TYO99533.1"/>
    </source>
</evidence>
<feature type="transmembrane region" description="Helical" evidence="11">
    <location>
        <begin position="99"/>
        <end position="122"/>
    </location>
</feature>
<dbReference type="InterPro" id="IPR001478">
    <property type="entry name" value="PDZ"/>
</dbReference>
<dbReference type="Pfam" id="PF02163">
    <property type="entry name" value="Peptidase_M50"/>
    <property type="match status" value="1"/>
</dbReference>
<dbReference type="EC" id="3.4.24.-" evidence="11"/>
<keyword evidence="9 11" id="KW-0482">Metalloprotease</keyword>
<dbReference type="GO" id="GO:0006508">
    <property type="term" value="P:proteolysis"/>
    <property type="evidence" value="ECO:0007669"/>
    <property type="project" value="UniProtKB-KW"/>
</dbReference>
<dbReference type="EMBL" id="VNIB01000002">
    <property type="protein sequence ID" value="TYO99533.1"/>
    <property type="molecule type" value="Genomic_DNA"/>
</dbReference>
<dbReference type="SMART" id="SM00228">
    <property type="entry name" value="PDZ"/>
    <property type="match status" value="2"/>
</dbReference>
<dbReference type="InterPro" id="IPR041489">
    <property type="entry name" value="PDZ_6"/>
</dbReference>
<evidence type="ECO:0000256" key="4">
    <source>
        <dbReference type="ARBA" id="ARBA00022670"/>
    </source>
</evidence>
<feature type="domain" description="PDZ" evidence="12">
    <location>
        <begin position="183"/>
        <end position="252"/>
    </location>
</feature>
<sequence length="451" mass="49192">MIYLVSGIIMLGILIFVHEFGHFCVAKWSGVKVLKFSLGFGPKIVSRQWGETVYQLSLIPLGGYVQMLGEGSGQGDEQPVDPADRGRSFAEKPLARRTAIVAAGPLMNLLLPFVLLPVAYMIGVNVPAFLDRKPCAGYVYQESPAARAGFRAGDCILAIDGKKVESWNEANQALVGAAGGHVEVRILRAGEEKVLALSADVANVEDLQLRNLGIFPVREAVVGAVMKGLPAEEAGLRAGDRILAIDGTPVRSWYDLTTLIQQGGGQTLSIRLQRGDREFTVELKPEKQPEQGRFLIGIEPQVDTVFKKYGPVDAIDAGFDQAMEIISLTLVFIQKLFSGQVSTQNIGGPIMVFQMAGQAAQTGVTTVLTMLAFLSIQLGILNLLPIPILDGGHLFFYFCEFVFRKPLSMRARELAQQIGLALLIMLMILAFYNDINRMDWVQKFFGLVFGG</sequence>
<dbReference type="InterPro" id="IPR036034">
    <property type="entry name" value="PDZ_sf"/>
</dbReference>
<evidence type="ECO:0000256" key="9">
    <source>
        <dbReference type="ARBA" id="ARBA00023049"/>
    </source>
</evidence>
<evidence type="ECO:0000256" key="10">
    <source>
        <dbReference type="ARBA" id="ARBA00023136"/>
    </source>
</evidence>
<keyword evidence="11" id="KW-0479">Metal-binding</keyword>
<keyword evidence="10 11" id="KW-0472">Membrane</keyword>
<dbReference type="GO" id="GO:0016020">
    <property type="term" value="C:membrane"/>
    <property type="evidence" value="ECO:0007669"/>
    <property type="project" value="UniProtKB-SubCell"/>
</dbReference>
<dbReference type="Proteomes" id="UP000324159">
    <property type="component" value="Unassembled WGS sequence"/>
</dbReference>
<dbReference type="PROSITE" id="PS50106">
    <property type="entry name" value="PDZ"/>
    <property type="match status" value="1"/>
</dbReference>
<comment type="cofactor">
    <cofactor evidence="1 11">
        <name>Zn(2+)</name>
        <dbReference type="ChEBI" id="CHEBI:29105"/>
    </cofactor>
</comment>
<evidence type="ECO:0000256" key="5">
    <source>
        <dbReference type="ARBA" id="ARBA00022692"/>
    </source>
</evidence>
<dbReference type="InterPro" id="IPR008915">
    <property type="entry name" value="Peptidase_M50"/>
</dbReference>
<feature type="transmembrane region" description="Helical" evidence="11">
    <location>
        <begin position="414"/>
        <end position="432"/>
    </location>
</feature>
<organism evidence="13 14">
    <name type="scientific">Geothermobacter ehrlichii</name>
    <dbReference type="NCBI Taxonomy" id="213224"/>
    <lineage>
        <taxon>Bacteria</taxon>
        <taxon>Pseudomonadati</taxon>
        <taxon>Thermodesulfobacteriota</taxon>
        <taxon>Desulfuromonadia</taxon>
        <taxon>Desulfuromonadales</taxon>
        <taxon>Geothermobacteraceae</taxon>
        <taxon>Geothermobacter</taxon>
    </lineage>
</organism>
<dbReference type="Gene3D" id="2.30.42.10">
    <property type="match status" value="2"/>
</dbReference>
<keyword evidence="14" id="KW-1185">Reference proteome</keyword>
<dbReference type="Pfam" id="PF17820">
    <property type="entry name" value="PDZ_6"/>
    <property type="match status" value="2"/>
</dbReference>
<accession>A0A5D3WM08</accession>
<keyword evidence="8 11" id="KW-1133">Transmembrane helix</keyword>
<gene>
    <name evidence="13" type="ORF">EDC39_10255</name>
</gene>
<dbReference type="GO" id="GO:0004222">
    <property type="term" value="F:metalloendopeptidase activity"/>
    <property type="evidence" value="ECO:0007669"/>
    <property type="project" value="InterPro"/>
</dbReference>
<dbReference type="RefSeq" id="WP_148894723.1">
    <property type="nucleotide sequence ID" value="NZ_VNIB01000002.1"/>
</dbReference>
<dbReference type="GO" id="GO:0046872">
    <property type="term" value="F:metal ion binding"/>
    <property type="evidence" value="ECO:0007669"/>
    <property type="project" value="UniProtKB-KW"/>
</dbReference>
<keyword evidence="5 11" id="KW-0812">Transmembrane</keyword>
<comment type="caution">
    <text evidence="13">The sequence shown here is derived from an EMBL/GenBank/DDBJ whole genome shotgun (WGS) entry which is preliminary data.</text>
</comment>
<keyword evidence="6 11" id="KW-0378">Hydrolase</keyword>
<comment type="subcellular location">
    <subcellularLocation>
        <location evidence="2">Membrane</location>
        <topology evidence="2">Multi-pass membrane protein</topology>
    </subcellularLocation>
</comment>
<evidence type="ECO:0000256" key="8">
    <source>
        <dbReference type="ARBA" id="ARBA00022989"/>
    </source>
</evidence>
<evidence type="ECO:0000256" key="6">
    <source>
        <dbReference type="ARBA" id="ARBA00022801"/>
    </source>
</evidence>
<dbReference type="InterPro" id="IPR004387">
    <property type="entry name" value="Pept_M50_Zn"/>
</dbReference>
<feature type="transmembrane region" description="Helical" evidence="11">
    <location>
        <begin position="6"/>
        <end position="25"/>
    </location>
</feature>
<evidence type="ECO:0000256" key="1">
    <source>
        <dbReference type="ARBA" id="ARBA00001947"/>
    </source>
</evidence>
<keyword evidence="4 13" id="KW-0645">Protease</keyword>
<dbReference type="PANTHER" id="PTHR42837">
    <property type="entry name" value="REGULATOR OF SIGMA-E PROTEASE RSEP"/>
    <property type="match status" value="1"/>
</dbReference>
<dbReference type="NCBIfam" id="TIGR00054">
    <property type="entry name" value="RIP metalloprotease RseP"/>
    <property type="match status" value="1"/>
</dbReference>
<dbReference type="CDD" id="cd23081">
    <property type="entry name" value="cpPDZ_EcRseP-like"/>
    <property type="match status" value="1"/>
</dbReference>
<reference evidence="13 14" key="1">
    <citation type="submission" date="2019-07" db="EMBL/GenBank/DDBJ databases">
        <title>Genomic Encyclopedia of Type Strains, Phase IV (KMG-IV): sequencing the most valuable type-strain genomes for metagenomic binning, comparative biology and taxonomic classification.</title>
        <authorList>
            <person name="Goeker M."/>
        </authorList>
    </citation>
    <scope>NUCLEOTIDE SEQUENCE [LARGE SCALE GENOMIC DNA]</scope>
    <source>
        <strain evidence="13 14">SS015</strain>
    </source>
</reference>
<dbReference type="PANTHER" id="PTHR42837:SF2">
    <property type="entry name" value="MEMBRANE METALLOPROTEASE ARASP2, CHLOROPLASTIC-RELATED"/>
    <property type="match status" value="1"/>
</dbReference>
<evidence type="ECO:0000313" key="14">
    <source>
        <dbReference type="Proteomes" id="UP000324159"/>
    </source>
</evidence>
<proteinExistence type="inferred from homology"/>
<evidence type="ECO:0000256" key="11">
    <source>
        <dbReference type="RuleBase" id="RU362031"/>
    </source>
</evidence>
<evidence type="ECO:0000256" key="2">
    <source>
        <dbReference type="ARBA" id="ARBA00004141"/>
    </source>
</evidence>
<dbReference type="SUPFAM" id="SSF50156">
    <property type="entry name" value="PDZ domain-like"/>
    <property type="match status" value="2"/>
</dbReference>
<evidence type="ECO:0000256" key="3">
    <source>
        <dbReference type="ARBA" id="ARBA00007931"/>
    </source>
</evidence>
<dbReference type="AlphaFoldDB" id="A0A5D3WM08"/>